<feature type="transmembrane region" description="Helical" evidence="9">
    <location>
        <begin position="233"/>
        <end position="254"/>
    </location>
</feature>
<comment type="caution">
    <text evidence="11">The sequence shown here is derived from an EMBL/GenBank/DDBJ whole genome shotgun (WGS) entry which is preliminary data.</text>
</comment>
<evidence type="ECO:0000256" key="6">
    <source>
        <dbReference type="ARBA" id="ARBA00022989"/>
    </source>
</evidence>
<dbReference type="InterPro" id="IPR004501">
    <property type="entry name" value="PTS_EIIC_3"/>
</dbReference>
<dbReference type="PANTHER" id="PTHR33989">
    <property type="match status" value="1"/>
</dbReference>
<accession>U2PLA7</accession>
<keyword evidence="2 8" id="KW-0813">Transport</keyword>
<dbReference type="Pfam" id="PF02378">
    <property type="entry name" value="PTS_EIIC"/>
    <property type="match status" value="1"/>
</dbReference>
<organism evidence="11 12">
    <name type="scientific">Faecalitalea cylindroides ATCC 27803</name>
    <dbReference type="NCBI Taxonomy" id="649755"/>
    <lineage>
        <taxon>Bacteria</taxon>
        <taxon>Bacillati</taxon>
        <taxon>Bacillota</taxon>
        <taxon>Erysipelotrichia</taxon>
        <taxon>Erysipelotrichales</taxon>
        <taxon>Erysipelotrichaceae</taxon>
        <taxon>Faecalitalea</taxon>
    </lineage>
</organism>
<feature type="transmembrane region" description="Helical" evidence="9">
    <location>
        <begin position="319"/>
        <end position="344"/>
    </location>
</feature>
<evidence type="ECO:0000256" key="7">
    <source>
        <dbReference type="ARBA" id="ARBA00023136"/>
    </source>
</evidence>
<feature type="transmembrane region" description="Helical" evidence="9">
    <location>
        <begin position="165"/>
        <end position="189"/>
    </location>
</feature>
<proteinExistence type="predicted"/>
<name>U2PLA7_9FIRM</name>
<evidence type="ECO:0000256" key="5">
    <source>
        <dbReference type="ARBA" id="ARBA00022692"/>
    </source>
</evidence>
<dbReference type="PROSITE" id="PS51105">
    <property type="entry name" value="PTS_EIIC_TYPE_3"/>
    <property type="match status" value="1"/>
</dbReference>
<dbReference type="InterPro" id="IPR051088">
    <property type="entry name" value="PTS_Sugar-EIIC/EIIB"/>
</dbReference>
<evidence type="ECO:0000259" key="10">
    <source>
        <dbReference type="PROSITE" id="PS51105"/>
    </source>
</evidence>
<evidence type="ECO:0000256" key="2">
    <source>
        <dbReference type="ARBA" id="ARBA00022448"/>
    </source>
</evidence>
<reference evidence="11 12" key="1">
    <citation type="submission" date="2013-06" db="EMBL/GenBank/DDBJ databases">
        <authorList>
            <person name="Weinstock G."/>
            <person name="Sodergren E."/>
            <person name="Lobos E.A."/>
            <person name="Fulton L."/>
            <person name="Fulton R."/>
            <person name="Courtney L."/>
            <person name="Fronick C."/>
            <person name="O'Laughlin M."/>
            <person name="Godfrey J."/>
            <person name="Wilson R.M."/>
            <person name="Miner T."/>
            <person name="Farmer C."/>
            <person name="Delehaunty K."/>
            <person name="Cordes M."/>
            <person name="Minx P."/>
            <person name="Tomlinson C."/>
            <person name="Chen J."/>
            <person name="Wollam A."/>
            <person name="Pepin K.H."/>
            <person name="Bhonagiri V."/>
            <person name="Zhang X."/>
            <person name="Warren W."/>
            <person name="Mitreva M."/>
            <person name="Mardis E.R."/>
            <person name="Wilson R.K."/>
        </authorList>
    </citation>
    <scope>NUCLEOTIDE SEQUENCE [LARGE SCALE GENOMIC DNA]</scope>
    <source>
        <strain evidence="11 12">ATCC 27803</strain>
    </source>
</reference>
<feature type="domain" description="PTS EIIC type-3" evidence="10">
    <location>
        <begin position="8"/>
        <end position="394"/>
    </location>
</feature>
<dbReference type="GO" id="GO:1902815">
    <property type="term" value="P:N,N'-diacetylchitobiose import"/>
    <property type="evidence" value="ECO:0007669"/>
    <property type="project" value="TreeGrafter"/>
</dbReference>
<evidence type="ECO:0000256" key="3">
    <source>
        <dbReference type="ARBA" id="ARBA00022475"/>
    </source>
</evidence>
<dbReference type="HOGENOM" id="CLU_029688_1_1_9"/>
<feature type="transmembrane region" description="Helical" evidence="9">
    <location>
        <begin position="364"/>
        <end position="391"/>
    </location>
</feature>
<dbReference type="Proteomes" id="UP000016658">
    <property type="component" value="Unassembled WGS sequence"/>
</dbReference>
<dbReference type="InterPro" id="IPR004796">
    <property type="entry name" value="PTS_IIC_cello"/>
</dbReference>
<gene>
    <name evidence="11" type="ORF">HMPREF0367_01295</name>
</gene>
<comment type="subcellular location">
    <subcellularLocation>
        <location evidence="1">Cell membrane</location>
        <topology evidence="1">Multi-pass membrane protein</topology>
    </subcellularLocation>
</comment>
<dbReference type="GO" id="GO:0009401">
    <property type="term" value="P:phosphoenolpyruvate-dependent sugar phosphotransferase system"/>
    <property type="evidence" value="ECO:0007669"/>
    <property type="project" value="InterPro"/>
</dbReference>
<dbReference type="AlphaFoldDB" id="U2PLA7"/>
<sequence>MNKFMDFVSEVLAPKLNKITQNAYVAAVQDAILTTMPLIFIGTIGTILDTIREAFPSFPECSGFASFSFSLLSLFLAFLIPAFIMEKKDHKRTRNQAGLAGISLFIMAICPEISDDIFSIEFNALGSGGMIAAIVTGIFVGAVMSTFSRLKLFKEDSPIPDFVTVWFDTLIPILFCMFVGWILTSVLNINLLHAINDFFLPLVNFGETFWGFVLINFLSMAFLYSFGISTWCLYGVMSVIALTGIDANIAAAAAGEAATHIHCYEVTWIMTIGGGGATLALAIMMAFMSKSQRLRVMGKTCLVPSIFNINEPLVYGTPVAFNAILMLPMWICGLVIPIITWFVFKLGLVPLPTSVFQLWYLPKPIFAYFSTGSISGAILCLVLFAISWIIYYPFFKVYDKQCLKEESEENIKE</sequence>
<comment type="function">
    <text evidence="8">The phosphoenolpyruvate-dependent sugar phosphotransferase system (PTS), a major carbohydrate active -transport system, catalyzes the phosphorylation of incoming sugar substrates concomitant with their translocation across the cell membrane.</text>
</comment>
<feature type="transmembrane region" description="Helical" evidence="9">
    <location>
        <begin position="209"/>
        <end position="226"/>
    </location>
</feature>
<feature type="transmembrane region" description="Helical" evidence="9">
    <location>
        <begin position="23"/>
        <end position="44"/>
    </location>
</feature>
<keyword evidence="6 9" id="KW-1133">Transmembrane helix</keyword>
<keyword evidence="4 8" id="KW-0762">Sugar transport</keyword>
<evidence type="ECO:0000256" key="4">
    <source>
        <dbReference type="ARBA" id="ARBA00022597"/>
    </source>
</evidence>
<keyword evidence="5 9" id="KW-0812">Transmembrane</keyword>
<dbReference type="EMBL" id="AWVI01000054">
    <property type="protein sequence ID" value="ERK44931.1"/>
    <property type="molecule type" value="Genomic_DNA"/>
</dbReference>
<dbReference type="OrthoDB" id="1641940at2"/>
<dbReference type="PATRIC" id="fig|649755.3.peg.1200"/>
<keyword evidence="7 8" id="KW-0472">Membrane</keyword>
<feature type="transmembrane region" description="Helical" evidence="9">
    <location>
        <begin position="64"/>
        <end position="85"/>
    </location>
</feature>
<evidence type="ECO:0000313" key="12">
    <source>
        <dbReference type="Proteomes" id="UP000016658"/>
    </source>
</evidence>
<keyword evidence="3 8" id="KW-1003">Cell membrane</keyword>
<evidence type="ECO:0000256" key="1">
    <source>
        <dbReference type="ARBA" id="ARBA00004651"/>
    </source>
</evidence>
<feature type="transmembrane region" description="Helical" evidence="9">
    <location>
        <begin position="266"/>
        <end position="287"/>
    </location>
</feature>
<dbReference type="GO" id="GO:0005886">
    <property type="term" value="C:plasma membrane"/>
    <property type="evidence" value="ECO:0007669"/>
    <property type="project" value="UniProtKB-SubCell"/>
</dbReference>
<protein>
    <recommendedName>
        <fullName evidence="8">Permease IIC component</fullName>
    </recommendedName>
</protein>
<evidence type="ECO:0000256" key="8">
    <source>
        <dbReference type="PIRNR" id="PIRNR006351"/>
    </source>
</evidence>
<evidence type="ECO:0000313" key="11">
    <source>
        <dbReference type="EMBL" id="ERK44931.1"/>
    </source>
</evidence>
<feature type="transmembrane region" description="Helical" evidence="9">
    <location>
        <begin position="120"/>
        <end position="144"/>
    </location>
</feature>
<dbReference type="InterPro" id="IPR003352">
    <property type="entry name" value="PTS_EIIC"/>
</dbReference>
<dbReference type="PIRSF" id="PIRSF006351">
    <property type="entry name" value="PTS_EIIC-Cellobiose"/>
    <property type="match status" value="1"/>
</dbReference>
<evidence type="ECO:0000256" key="9">
    <source>
        <dbReference type="SAM" id="Phobius"/>
    </source>
</evidence>
<dbReference type="PANTHER" id="PTHR33989:SF4">
    <property type="entry name" value="PTS SYSTEM N,N'-DIACETYLCHITOBIOSE-SPECIFIC EIIC COMPONENT"/>
    <property type="match status" value="1"/>
</dbReference>
<feature type="transmembrane region" description="Helical" evidence="9">
    <location>
        <begin position="97"/>
        <end position="114"/>
    </location>
</feature>
<dbReference type="GO" id="GO:0008982">
    <property type="term" value="F:protein-N(PI)-phosphohistidine-sugar phosphotransferase activity"/>
    <property type="evidence" value="ECO:0007669"/>
    <property type="project" value="UniProtKB-UniRule"/>
</dbReference>
<dbReference type="RefSeq" id="WP_035403424.1">
    <property type="nucleotide sequence ID" value="NZ_KI271045.1"/>
</dbReference>